<dbReference type="Gene3D" id="3.20.20.80">
    <property type="entry name" value="Glycosidases"/>
    <property type="match status" value="1"/>
</dbReference>
<evidence type="ECO:0000259" key="4">
    <source>
        <dbReference type="PROSITE" id="PS51764"/>
    </source>
</evidence>
<dbReference type="SUPFAM" id="SSF51445">
    <property type="entry name" value="(Trans)glycosidases"/>
    <property type="match status" value="1"/>
</dbReference>
<dbReference type="GO" id="GO:0004553">
    <property type="term" value="F:hydrolase activity, hydrolyzing O-glycosyl compounds"/>
    <property type="evidence" value="ECO:0007669"/>
    <property type="project" value="InterPro"/>
</dbReference>
<dbReference type="Pfam" id="PF02156">
    <property type="entry name" value="Glyco_hydro_26"/>
    <property type="match status" value="1"/>
</dbReference>
<sequence>MALSPRGAPPSWKAALCALVLLLSALVPLASESLRQGPKPPASSTAAGVFTGSDATGIGRLAAVERWRGRGPLLAGHTYLPGRTWHDIEGPPGLLAPWADWRHRRTDRIFVLNVPMLDRSEDALSDGQVAELLGQGARGAFDDHFKHLAERLISLQLPDTVVVLGWEMNGTTYTHRCGPDPAAWRTYWRRIVTAMRTVPGRRFRFDFAPSRGRDAVPWTDCYPGDAYVDIIGMDSYDQPEGMSFRGQVEEAYGLRAQVEFAARHRKPVSYPEWGLFRNGDDADYMHGMAAWFRTYRPVYQTLTDYCPHGVWECGGNPEAARAYRAR</sequence>
<proteinExistence type="inferred from homology"/>
<feature type="active site" description="Nucleophile" evidence="3">
    <location>
        <position position="272"/>
    </location>
</feature>
<dbReference type="PROSITE" id="PS51764">
    <property type="entry name" value="GH26"/>
    <property type="match status" value="1"/>
</dbReference>
<protein>
    <submittedName>
        <fullName evidence="5">Glycosyl hydrolase</fullName>
    </submittedName>
</protein>
<evidence type="ECO:0000256" key="1">
    <source>
        <dbReference type="ARBA" id="ARBA00022801"/>
    </source>
</evidence>
<dbReference type="EMBL" id="CP108318">
    <property type="protein sequence ID" value="WTW63311.1"/>
    <property type="molecule type" value="Genomic_DNA"/>
</dbReference>
<reference evidence="5" key="1">
    <citation type="submission" date="2022-10" db="EMBL/GenBank/DDBJ databases">
        <title>The complete genomes of actinobacterial strains from the NBC collection.</title>
        <authorList>
            <person name="Joergensen T.S."/>
            <person name="Alvarez Arevalo M."/>
            <person name="Sterndorff E.B."/>
            <person name="Faurdal D."/>
            <person name="Vuksanovic O."/>
            <person name="Mourched A.-S."/>
            <person name="Charusanti P."/>
            <person name="Shaw S."/>
            <person name="Blin K."/>
            <person name="Weber T."/>
        </authorList>
    </citation>
    <scope>NUCLEOTIDE SEQUENCE</scope>
    <source>
        <strain evidence="5">NBC_00003</strain>
    </source>
</reference>
<gene>
    <name evidence="5" type="ORF">OG549_23130</name>
</gene>
<feature type="domain" description="GH26" evidence="4">
    <location>
        <begin position="25"/>
        <end position="326"/>
    </location>
</feature>
<dbReference type="AlphaFoldDB" id="A0AAU2V797"/>
<comment type="similarity">
    <text evidence="3">Belongs to the glycosyl hydrolase 26 family.</text>
</comment>
<accession>A0AAU2V797</accession>
<dbReference type="InterPro" id="IPR017853">
    <property type="entry name" value="GH"/>
</dbReference>
<evidence type="ECO:0000256" key="3">
    <source>
        <dbReference type="PROSITE-ProRule" id="PRU01100"/>
    </source>
</evidence>
<organism evidence="5">
    <name type="scientific">Streptomyces sp. NBC_00003</name>
    <dbReference type="NCBI Taxonomy" id="2903608"/>
    <lineage>
        <taxon>Bacteria</taxon>
        <taxon>Bacillati</taxon>
        <taxon>Actinomycetota</taxon>
        <taxon>Actinomycetes</taxon>
        <taxon>Kitasatosporales</taxon>
        <taxon>Streptomycetaceae</taxon>
        <taxon>Streptomyces</taxon>
    </lineage>
</organism>
<dbReference type="InterPro" id="IPR022790">
    <property type="entry name" value="GH26_dom"/>
</dbReference>
<feature type="active site" description="Proton donor" evidence="3">
    <location>
        <position position="167"/>
    </location>
</feature>
<evidence type="ECO:0000256" key="2">
    <source>
        <dbReference type="ARBA" id="ARBA00023295"/>
    </source>
</evidence>
<name>A0AAU2V797_9ACTN</name>
<keyword evidence="1 3" id="KW-0378">Hydrolase</keyword>
<evidence type="ECO:0000313" key="5">
    <source>
        <dbReference type="EMBL" id="WTW63311.1"/>
    </source>
</evidence>
<keyword evidence="2 3" id="KW-0326">Glycosidase</keyword>